<dbReference type="InterPro" id="IPR036822">
    <property type="entry name" value="CutC-like_dom_sf"/>
</dbReference>
<evidence type="ECO:0000256" key="1">
    <source>
        <dbReference type="ARBA" id="ARBA00007768"/>
    </source>
</evidence>
<evidence type="ECO:0000313" key="3">
    <source>
        <dbReference type="EMBL" id="EPS96662.1"/>
    </source>
</evidence>
<dbReference type="Proteomes" id="UP000015241">
    <property type="component" value="Unassembled WGS sequence"/>
</dbReference>
<dbReference type="PANTHER" id="PTHR12598">
    <property type="entry name" value="COPPER HOMEOSTASIS PROTEIN CUTC"/>
    <property type="match status" value="1"/>
</dbReference>
<name>S8DVL1_FOMSC</name>
<organism evidence="3 4">
    <name type="scientific">Fomitopsis schrenkii</name>
    <name type="common">Brown rot fungus</name>
    <dbReference type="NCBI Taxonomy" id="2126942"/>
    <lineage>
        <taxon>Eukaryota</taxon>
        <taxon>Fungi</taxon>
        <taxon>Dikarya</taxon>
        <taxon>Basidiomycota</taxon>
        <taxon>Agaricomycotina</taxon>
        <taxon>Agaricomycetes</taxon>
        <taxon>Polyporales</taxon>
        <taxon>Fomitopsis</taxon>
    </lineage>
</organism>
<accession>S8DVL1</accession>
<dbReference type="Gene3D" id="3.20.20.380">
    <property type="entry name" value="Copper homeostasis (CutC) domain"/>
    <property type="match status" value="1"/>
</dbReference>
<evidence type="ECO:0000256" key="2">
    <source>
        <dbReference type="ARBA" id="ARBA00019014"/>
    </source>
</evidence>
<dbReference type="Pfam" id="PF03932">
    <property type="entry name" value="CutC"/>
    <property type="match status" value="1"/>
</dbReference>
<dbReference type="OrthoDB" id="7392499at2759"/>
<proteinExistence type="inferred from homology"/>
<dbReference type="InterPro" id="IPR005627">
    <property type="entry name" value="CutC-like"/>
</dbReference>
<feature type="non-terminal residue" evidence="3">
    <location>
        <position position="1"/>
    </location>
</feature>
<dbReference type="STRING" id="743788.S8DVL1"/>
<gene>
    <name evidence="3" type="ORF">FOMPIDRAFT_1129925</name>
</gene>
<protein>
    <recommendedName>
        <fullName evidence="2">Copper homeostasis protein cutC homolog</fullName>
    </recommendedName>
</protein>
<dbReference type="GO" id="GO:0005507">
    <property type="term" value="F:copper ion binding"/>
    <property type="evidence" value="ECO:0007669"/>
    <property type="project" value="TreeGrafter"/>
</dbReference>
<dbReference type="AlphaFoldDB" id="S8DVL1"/>
<dbReference type="HOGENOM" id="CLU_050555_3_1_1"/>
<dbReference type="SUPFAM" id="SSF110395">
    <property type="entry name" value="CutC-like"/>
    <property type="match status" value="1"/>
</dbReference>
<dbReference type="InParanoid" id="S8DVL1"/>
<dbReference type="EMBL" id="KE504185">
    <property type="protein sequence ID" value="EPS96662.1"/>
    <property type="molecule type" value="Genomic_DNA"/>
</dbReference>
<dbReference type="PANTHER" id="PTHR12598:SF0">
    <property type="entry name" value="COPPER HOMEOSTASIS PROTEIN CUTC HOMOLOG"/>
    <property type="match status" value="1"/>
</dbReference>
<dbReference type="HAMAP" id="MF_00795">
    <property type="entry name" value="CutC"/>
    <property type="match status" value="1"/>
</dbReference>
<reference evidence="3 4" key="1">
    <citation type="journal article" date="2012" name="Science">
        <title>The Paleozoic origin of enzymatic lignin decomposition reconstructed from 31 fungal genomes.</title>
        <authorList>
            <person name="Floudas D."/>
            <person name="Binder M."/>
            <person name="Riley R."/>
            <person name="Barry K."/>
            <person name="Blanchette R.A."/>
            <person name="Henrissat B."/>
            <person name="Martinez A.T."/>
            <person name="Otillar R."/>
            <person name="Spatafora J.W."/>
            <person name="Yadav J.S."/>
            <person name="Aerts A."/>
            <person name="Benoit I."/>
            <person name="Boyd A."/>
            <person name="Carlson A."/>
            <person name="Copeland A."/>
            <person name="Coutinho P.M."/>
            <person name="de Vries R.P."/>
            <person name="Ferreira P."/>
            <person name="Findley K."/>
            <person name="Foster B."/>
            <person name="Gaskell J."/>
            <person name="Glotzer D."/>
            <person name="Gorecki P."/>
            <person name="Heitman J."/>
            <person name="Hesse C."/>
            <person name="Hori C."/>
            <person name="Igarashi K."/>
            <person name="Jurgens J.A."/>
            <person name="Kallen N."/>
            <person name="Kersten P."/>
            <person name="Kohler A."/>
            <person name="Kuees U."/>
            <person name="Kumar T.K.A."/>
            <person name="Kuo A."/>
            <person name="LaButti K."/>
            <person name="Larrondo L.F."/>
            <person name="Lindquist E."/>
            <person name="Ling A."/>
            <person name="Lombard V."/>
            <person name="Lucas S."/>
            <person name="Lundell T."/>
            <person name="Martin R."/>
            <person name="McLaughlin D.J."/>
            <person name="Morgenstern I."/>
            <person name="Morin E."/>
            <person name="Murat C."/>
            <person name="Nagy L.G."/>
            <person name="Nolan M."/>
            <person name="Ohm R.A."/>
            <person name="Patyshakuliyeva A."/>
            <person name="Rokas A."/>
            <person name="Ruiz-Duenas F.J."/>
            <person name="Sabat G."/>
            <person name="Salamov A."/>
            <person name="Samejima M."/>
            <person name="Schmutz J."/>
            <person name="Slot J.C."/>
            <person name="St John F."/>
            <person name="Stenlid J."/>
            <person name="Sun H."/>
            <person name="Sun S."/>
            <person name="Syed K."/>
            <person name="Tsang A."/>
            <person name="Wiebenga A."/>
            <person name="Young D."/>
            <person name="Pisabarro A."/>
            <person name="Eastwood D.C."/>
            <person name="Martin F."/>
            <person name="Cullen D."/>
            <person name="Grigoriev I.V."/>
            <person name="Hibbett D.S."/>
        </authorList>
    </citation>
    <scope>NUCLEOTIDE SEQUENCE</scope>
    <source>
        <strain evidence="4">FP-58527</strain>
    </source>
</reference>
<dbReference type="eggNOG" id="KOG4013">
    <property type="taxonomic scope" value="Eukaryota"/>
</dbReference>
<keyword evidence="4" id="KW-1185">Reference proteome</keyword>
<sequence>VLLEVCVDSVESAIAAVHGGADRLELCGSLAAGGGVTPSLGLFKAIVRAVPQVPVMVMIRPRTGDFVYSALEMEVMLEDIRAFRAAGASGIVFGVLTREGDVDSPAVLSVGLAHLNVAVCFHRAFDMTRDVQQAYRDLCAIPHLSHVLTSPEGLSRISNLFGTIKEVGQPGKAPCPDVLPGSGVSPSTVRAVLEALLPLGLRQIHMSGGRWVPGETHYRKRGMGMGVGEGEWAVWRTSEERVREVVKIISTTCDEWAMLKHNIS</sequence>
<comment type="similarity">
    <text evidence="1">Belongs to the CutC family.</text>
</comment>
<evidence type="ECO:0000313" key="4">
    <source>
        <dbReference type="Proteomes" id="UP000015241"/>
    </source>
</evidence>